<proteinExistence type="predicted"/>
<organism evidence="1 2">
    <name type="scientific">Parasedimentitalea denitrificans</name>
    <dbReference type="NCBI Taxonomy" id="2211118"/>
    <lineage>
        <taxon>Bacteria</taxon>
        <taxon>Pseudomonadati</taxon>
        <taxon>Pseudomonadota</taxon>
        <taxon>Alphaproteobacteria</taxon>
        <taxon>Rhodobacterales</taxon>
        <taxon>Paracoccaceae</taxon>
        <taxon>Parasedimentitalea</taxon>
    </lineage>
</organism>
<sequence length="71" mass="7996">MTTNELLQAAKQLEKTLQGASYDVRRSIQPEYNRILSRLRASGVTVPASLLRLDRALGEEAIEAYFDNFPV</sequence>
<reference evidence="1 2" key="1">
    <citation type="submission" date="2018-05" db="EMBL/GenBank/DDBJ databases">
        <authorList>
            <person name="Zhang Y.-J."/>
        </authorList>
    </citation>
    <scope>NUCLEOTIDE SEQUENCE [LARGE SCALE GENOMIC DNA]</scope>
    <source>
        <strain evidence="1 2">CY04</strain>
    </source>
</reference>
<comment type="caution">
    <text evidence="1">The sequence shown here is derived from an EMBL/GenBank/DDBJ whole genome shotgun (WGS) entry which is preliminary data.</text>
</comment>
<accession>A0ABX0W2N6</accession>
<evidence type="ECO:0000313" key="2">
    <source>
        <dbReference type="Proteomes" id="UP001429564"/>
    </source>
</evidence>
<dbReference type="Proteomes" id="UP001429564">
    <property type="component" value="Unassembled WGS sequence"/>
</dbReference>
<protein>
    <submittedName>
        <fullName evidence="1">Uncharacterized protein</fullName>
    </submittedName>
</protein>
<gene>
    <name evidence="1" type="ORF">DL239_02810</name>
</gene>
<dbReference type="EMBL" id="QHLQ01000002">
    <property type="protein sequence ID" value="NIZ59903.1"/>
    <property type="molecule type" value="Genomic_DNA"/>
</dbReference>
<dbReference type="RefSeq" id="WP_167682065.1">
    <property type="nucleotide sequence ID" value="NZ_QHLQ01000002.1"/>
</dbReference>
<name>A0ABX0W2N6_9RHOB</name>
<evidence type="ECO:0000313" key="1">
    <source>
        <dbReference type="EMBL" id="NIZ59903.1"/>
    </source>
</evidence>
<keyword evidence="2" id="KW-1185">Reference proteome</keyword>